<dbReference type="STRING" id="589385.SAMN05421504_11147"/>
<dbReference type="Proteomes" id="UP000199515">
    <property type="component" value="Unassembled WGS sequence"/>
</dbReference>
<evidence type="ECO:0000313" key="3">
    <source>
        <dbReference type="Proteomes" id="UP000199515"/>
    </source>
</evidence>
<proteinExistence type="predicted"/>
<evidence type="ECO:0000313" key="2">
    <source>
        <dbReference type="EMBL" id="SDZ24175.1"/>
    </source>
</evidence>
<dbReference type="AlphaFoldDB" id="A0A1H3RFS2"/>
<protein>
    <recommendedName>
        <fullName evidence="4">Ig-like domain-containing protein</fullName>
    </recommendedName>
</protein>
<evidence type="ECO:0000256" key="1">
    <source>
        <dbReference type="SAM" id="SignalP"/>
    </source>
</evidence>
<name>A0A1H3RFS2_9PSEU</name>
<sequence length="129" mass="14259">MRRARILVLAAAAAASLMMSPAAQASQDGQTACMAERPGYRFIYPCSTSVMDADWTGDGRPDESFFIEVGKVMHVWPGHQPVQLTNGVADKMVGAYRKPSSRQVKAISGGRYRCVSYRVPEGWSYWYSC</sequence>
<reference evidence="2 3" key="1">
    <citation type="submission" date="2016-10" db="EMBL/GenBank/DDBJ databases">
        <authorList>
            <person name="de Groot N.N."/>
        </authorList>
    </citation>
    <scope>NUCLEOTIDE SEQUENCE [LARGE SCALE GENOMIC DNA]</scope>
    <source>
        <strain evidence="2 3">CPCC 202699</strain>
    </source>
</reference>
<keyword evidence="3" id="KW-1185">Reference proteome</keyword>
<dbReference type="EMBL" id="FNON01000011">
    <property type="protein sequence ID" value="SDZ24175.1"/>
    <property type="molecule type" value="Genomic_DNA"/>
</dbReference>
<keyword evidence="1" id="KW-0732">Signal</keyword>
<dbReference type="RefSeq" id="WP_143047240.1">
    <property type="nucleotide sequence ID" value="NZ_FNON01000011.1"/>
</dbReference>
<feature type="signal peptide" evidence="1">
    <location>
        <begin position="1"/>
        <end position="25"/>
    </location>
</feature>
<feature type="chain" id="PRO_5011490585" description="Ig-like domain-containing protein" evidence="1">
    <location>
        <begin position="26"/>
        <end position="129"/>
    </location>
</feature>
<organism evidence="2 3">
    <name type="scientific">Amycolatopsis xylanica</name>
    <dbReference type="NCBI Taxonomy" id="589385"/>
    <lineage>
        <taxon>Bacteria</taxon>
        <taxon>Bacillati</taxon>
        <taxon>Actinomycetota</taxon>
        <taxon>Actinomycetes</taxon>
        <taxon>Pseudonocardiales</taxon>
        <taxon>Pseudonocardiaceae</taxon>
        <taxon>Amycolatopsis</taxon>
    </lineage>
</organism>
<gene>
    <name evidence="2" type="ORF">SAMN05421504_11147</name>
</gene>
<accession>A0A1H3RFS2</accession>
<evidence type="ECO:0008006" key="4">
    <source>
        <dbReference type="Google" id="ProtNLM"/>
    </source>
</evidence>